<feature type="region of interest" description="Disordered" evidence="2">
    <location>
        <begin position="237"/>
        <end position="260"/>
    </location>
</feature>
<dbReference type="KEGG" id="cat:CA2559_08391"/>
<dbReference type="OrthoDB" id="9808953at2"/>
<dbReference type="Pfam" id="PF18962">
    <property type="entry name" value="Por_Secre_tail"/>
    <property type="match status" value="1"/>
</dbReference>
<evidence type="ECO:0000256" key="3">
    <source>
        <dbReference type="SAM" id="SignalP"/>
    </source>
</evidence>
<feature type="chain" id="PRO_5002660474" description="Secretion system C-terminal sorting domain-containing protein" evidence="3">
    <location>
        <begin position="26"/>
        <end position="353"/>
    </location>
</feature>
<feature type="signal peptide" evidence="3">
    <location>
        <begin position="1"/>
        <end position="25"/>
    </location>
</feature>
<evidence type="ECO:0000313" key="5">
    <source>
        <dbReference type="EMBL" id="EAP86037.1"/>
    </source>
</evidence>
<proteinExistence type="predicted"/>
<accession>A3UBN6</accession>
<dbReference type="RefSeq" id="WP_013187423.1">
    <property type="nucleotide sequence ID" value="NC_014230.1"/>
</dbReference>
<dbReference type="NCBIfam" id="TIGR04183">
    <property type="entry name" value="Por_Secre_tail"/>
    <property type="match status" value="1"/>
</dbReference>
<dbReference type="Proteomes" id="UP000002297">
    <property type="component" value="Chromosome"/>
</dbReference>
<dbReference type="AlphaFoldDB" id="A3UBN6"/>
<dbReference type="InterPro" id="IPR026444">
    <property type="entry name" value="Secre_tail"/>
</dbReference>
<dbReference type="STRING" id="216432.CA2559_08391"/>
<dbReference type="eggNOG" id="COG3210">
    <property type="taxonomic scope" value="Bacteria"/>
</dbReference>
<dbReference type="GeneID" id="89453430"/>
<feature type="compositionally biased region" description="Polar residues" evidence="2">
    <location>
        <begin position="251"/>
        <end position="260"/>
    </location>
</feature>
<name>A3UBN6_CROAH</name>
<gene>
    <name evidence="5" type="ordered locus">CA2559_08391</name>
</gene>
<protein>
    <recommendedName>
        <fullName evidence="4">Secretion system C-terminal sorting domain-containing protein</fullName>
    </recommendedName>
</protein>
<evidence type="ECO:0000259" key="4">
    <source>
        <dbReference type="Pfam" id="PF18962"/>
    </source>
</evidence>
<keyword evidence="1 3" id="KW-0732">Signal</keyword>
<dbReference type="EMBL" id="CP002046">
    <property type="protein sequence ID" value="EAP86037.1"/>
    <property type="molecule type" value="Genomic_DNA"/>
</dbReference>
<evidence type="ECO:0000313" key="6">
    <source>
        <dbReference type="Proteomes" id="UP000002297"/>
    </source>
</evidence>
<evidence type="ECO:0000256" key="1">
    <source>
        <dbReference type="ARBA" id="ARBA00022729"/>
    </source>
</evidence>
<reference evidence="5 6" key="1">
    <citation type="journal article" date="2010" name="J. Bacteriol.">
        <title>The complete genome sequence of Croceibacter atlanticus HTCC2559T.</title>
        <authorList>
            <person name="Oh H.M."/>
            <person name="Kang I."/>
            <person name="Ferriera S."/>
            <person name="Giovannoni S.J."/>
            <person name="Cho J.C."/>
        </authorList>
    </citation>
    <scope>NUCLEOTIDE SEQUENCE [LARGE SCALE GENOMIC DNA]</scope>
    <source>
        <strain evidence="6">ATCC BAA-628 / HTCC2559 / KCTC 12090</strain>
    </source>
</reference>
<keyword evidence="6" id="KW-1185">Reference proteome</keyword>
<organism evidence="5 6">
    <name type="scientific">Croceibacter atlanticus (strain ATCC BAA-628 / JCM 21780 / CIP 108009 / IAM 15332 / KCTC 12090 / HTCC2559)</name>
    <dbReference type="NCBI Taxonomy" id="216432"/>
    <lineage>
        <taxon>Bacteria</taxon>
        <taxon>Pseudomonadati</taxon>
        <taxon>Bacteroidota</taxon>
        <taxon>Flavobacteriia</taxon>
        <taxon>Flavobacteriales</taxon>
        <taxon>Flavobacteriaceae</taxon>
        <taxon>Croceibacter</taxon>
    </lineage>
</organism>
<evidence type="ECO:0000256" key="2">
    <source>
        <dbReference type="SAM" id="MobiDB-lite"/>
    </source>
</evidence>
<sequence length="353" mass="38608">MKTTLQITTAALFAATLLSSSNLSAQVDPIITLSEDHMIYFQGLPQASLSTYLDNSDNQNITRDGDMLYLDNANPVDLSDLRDNTDNQYLLKFGHTLLLEDGGSVDFSEYAQNAHRDGDMLLIDNADPVDLSDLRDNTDNQYLLKFGHMLLLEDGGSVDFSSYMDNTDEQTISATTSANNLRLSISNGNDIDIDMAPVFEEHKLAIKALLLQVEALTERVTALEACSCQTIKTTGQNKPQTIEANGGPNARGTQTQTQDVDAKVTTENSAKLYQNIPNPFQATSSIKLFVPEQAKSAVVKFSNTSGKTVSSIDLTQRGYSELDVNASDLSAGIYLYTLYVDGKLISTRKMVVK</sequence>
<feature type="domain" description="Secretion system C-terminal sorting" evidence="4">
    <location>
        <begin position="277"/>
        <end position="352"/>
    </location>
</feature>
<dbReference type="HOGENOM" id="CLU_784624_0_0_10"/>